<dbReference type="GO" id="GO:0005886">
    <property type="term" value="C:plasma membrane"/>
    <property type="evidence" value="ECO:0007669"/>
    <property type="project" value="TreeGrafter"/>
</dbReference>
<organism evidence="5 7">
    <name type="scientific">Dermabacter vaginalis</name>
    <dbReference type="NCBI Taxonomy" id="1630135"/>
    <lineage>
        <taxon>Bacteria</taxon>
        <taxon>Bacillati</taxon>
        <taxon>Actinomycetota</taxon>
        <taxon>Actinomycetes</taxon>
        <taxon>Micrococcales</taxon>
        <taxon>Dermabacteraceae</taxon>
        <taxon>Dermabacter</taxon>
    </lineage>
</organism>
<reference evidence="6 8" key="2">
    <citation type="submission" date="2019-09" db="EMBL/GenBank/DDBJ databases">
        <title>FDA dAtabase for Regulatory Grade micrObial Sequences (FDA-ARGOS): Supporting development and validation of Infectious Disease Dx tests.</title>
        <authorList>
            <person name="Sciortino C."/>
            <person name="Tallon L."/>
            <person name="Sadzewicz L."/>
            <person name="Vavikolanu K."/>
            <person name="Mehta A."/>
            <person name="Aluvathingal J."/>
            <person name="Nadendla S."/>
            <person name="Nandy P."/>
            <person name="Geyer C."/>
            <person name="Yan Y."/>
            <person name="Sichtig H."/>
        </authorList>
    </citation>
    <scope>NUCLEOTIDE SEQUENCE [LARGE SCALE GENOMIC DNA]</scope>
    <source>
        <strain evidence="6 8">FDAARGOS_640</strain>
    </source>
</reference>
<name>A0A1B0ZKI8_9MICO</name>
<reference evidence="5 7" key="1">
    <citation type="submission" date="2015-06" db="EMBL/GenBank/DDBJ databases">
        <title>Investigation of pathophysiology for high-risk pregnancy and development of treatment modality based on it.</title>
        <authorList>
            <person name="Kim B.-C."/>
            <person name="Lim S."/>
        </authorList>
    </citation>
    <scope>NUCLEOTIDE SEQUENCE [LARGE SCALE GENOMIC DNA]</scope>
    <source>
        <strain evidence="5 7">AD1-86</strain>
    </source>
</reference>
<dbReference type="PROSITE" id="PS50893">
    <property type="entry name" value="ABC_TRANSPORTER_2"/>
    <property type="match status" value="1"/>
</dbReference>
<dbReference type="InterPro" id="IPR003439">
    <property type="entry name" value="ABC_transporter-like_ATP-bd"/>
</dbReference>
<dbReference type="GO" id="GO:0022857">
    <property type="term" value="F:transmembrane transporter activity"/>
    <property type="evidence" value="ECO:0007669"/>
    <property type="project" value="TreeGrafter"/>
</dbReference>
<sequence length="248" mass="26406">MTTPHNIQPSSTVQPAVGTVPGARPIVLSARNLALAYDAHTHALRGVDLDIYSGQSLAIMGPSGCGKSTLLHCLAGILAPTGGRVLYGERDLRDMRDAARTKLRRTDFGFVFQDGQLLPELSALENVMLPRMLAGVSRRKAKTMAKHWLAALGLSGLEERRPGQLSGGQAQRVAIARALAGEPSVVYADEPTGALDQQTGQEVLHLLLRATADAGSALVMVTHDQSVAAACARTITMRDGQIEREVTR</sequence>
<dbReference type="FunFam" id="3.40.50.300:FF:000032">
    <property type="entry name" value="Export ABC transporter ATP-binding protein"/>
    <property type="match status" value="1"/>
</dbReference>
<dbReference type="GO" id="GO:0016887">
    <property type="term" value="F:ATP hydrolysis activity"/>
    <property type="evidence" value="ECO:0007669"/>
    <property type="project" value="InterPro"/>
</dbReference>
<dbReference type="SMART" id="SM00382">
    <property type="entry name" value="AAA"/>
    <property type="match status" value="1"/>
</dbReference>
<dbReference type="Proteomes" id="UP000323865">
    <property type="component" value="Chromosome"/>
</dbReference>
<dbReference type="GO" id="GO:0098796">
    <property type="term" value="C:membrane protein complex"/>
    <property type="evidence" value="ECO:0007669"/>
    <property type="project" value="UniProtKB-ARBA"/>
</dbReference>
<evidence type="ECO:0000256" key="3">
    <source>
        <dbReference type="ARBA" id="ARBA00022840"/>
    </source>
</evidence>
<dbReference type="SUPFAM" id="SSF52540">
    <property type="entry name" value="P-loop containing nucleoside triphosphate hydrolases"/>
    <property type="match status" value="1"/>
</dbReference>
<dbReference type="InterPro" id="IPR017871">
    <property type="entry name" value="ABC_transporter-like_CS"/>
</dbReference>
<dbReference type="EMBL" id="CP012117">
    <property type="protein sequence ID" value="ANP28398.1"/>
    <property type="molecule type" value="Genomic_DNA"/>
</dbReference>
<keyword evidence="2" id="KW-0547">Nucleotide-binding</keyword>
<dbReference type="CDD" id="cd03255">
    <property type="entry name" value="ABC_MJ0796_LolCDE_FtsE"/>
    <property type="match status" value="1"/>
</dbReference>
<proteinExistence type="predicted"/>
<dbReference type="InterPro" id="IPR003593">
    <property type="entry name" value="AAA+_ATPase"/>
</dbReference>
<evidence type="ECO:0000313" key="5">
    <source>
        <dbReference type="EMBL" id="ANP28398.1"/>
    </source>
</evidence>
<protein>
    <submittedName>
        <fullName evidence="6">ABC transporter ATP-binding protein</fullName>
    </submittedName>
</protein>
<dbReference type="PANTHER" id="PTHR24220">
    <property type="entry name" value="IMPORT ATP-BINDING PROTEIN"/>
    <property type="match status" value="1"/>
</dbReference>
<evidence type="ECO:0000259" key="4">
    <source>
        <dbReference type="PROSITE" id="PS50893"/>
    </source>
</evidence>
<dbReference type="Gene3D" id="3.40.50.300">
    <property type="entry name" value="P-loop containing nucleotide triphosphate hydrolases"/>
    <property type="match status" value="1"/>
</dbReference>
<evidence type="ECO:0000256" key="2">
    <source>
        <dbReference type="ARBA" id="ARBA00022741"/>
    </source>
</evidence>
<dbReference type="EMBL" id="CP044108">
    <property type="protein sequence ID" value="QEU11233.1"/>
    <property type="molecule type" value="Genomic_DNA"/>
</dbReference>
<gene>
    <name evidence="5" type="ORF">DAD186_18480</name>
    <name evidence="6" type="ORF">FOB48_02200</name>
</gene>
<keyword evidence="3 6" id="KW-0067">ATP-binding</keyword>
<dbReference type="GO" id="GO:0005524">
    <property type="term" value="F:ATP binding"/>
    <property type="evidence" value="ECO:0007669"/>
    <property type="project" value="UniProtKB-KW"/>
</dbReference>
<dbReference type="InterPro" id="IPR027417">
    <property type="entry name" value="P-loop_NTPase"/>
</dbReference>
<dbReference type="RefSeq" id="WP_065248393.1">
    <property type="nucleotide sequence ID" value="NZ_CP012117.1"/>
</dbReference>
<accession>A0A1B0ZKI8</accession>
<keyword evidence="8" id="KW-1185">Reference proteome</keyword>
<evidence type="ECO:0000313" key="8">
    <source>
        <dbReference type="Proteomes" id="UP000323865"/>
    </source>
</evidence>
<dbReference type="Proteomes" id="UP000092596">
    <property type="component" value="Chromosome"/>
</dbReference>
<dbReference type="InterPro" id="IPR015854">
    <property type="entry name" value="ABC_transpr_LolD-like"/>
</dbReference>
<dbReference type="KEGG" id="dva:DAD186_18480"/>
<dbReference type="InterPro" id="IPR017911">
    <property type="entry name" value="MacB-like_ATP-bd"/>
</dbReference>
<dbReference type="AlphaFoldDB" id="A0A1B0ZKI8"/>
<evidence type="ECO:0000313" key="6">
    <source>
        <dbReference type="EMBL" id="QEU11233.1"/>
    </source>
</evidence>
<keyword evidence="1" id="KW-0813">Transport</keyword>
<dbReference type="PANTHER" id="PTHR24220:SF685">
    <property type="entry name" value="ABC TRANSPORTER RELATED"/>
    <property type="match status" value="1"/>
</dbReference>
<dbReference type="PROSITE" id="PS00211">
    <property type="entry name" value="ABC_TRANSPORTER_1"/>
    <property type="match status" value="1"/>
</dbReference>
<dbReference type="Pfam" id="PF00005">
    <property type="entry name" value="ABC_tran"/>
    <property type="match status" value="1"/>
</dbReference>
<dbReference type="STRING" id="1630135.DAD186_18480"/>
<evidence type="ECO:0000256" key="1">
    <source>
        <dbReference type="ARBA" id="ARBA00022448"/>
    </source>
</evidence>
<feature type="domain" description="ABC transporter" evidence="4">
    <location>
        <begin position="28"/>
        <end position="248"/>
    </location>
</feature>
<evidence type="ECO:0000313" key="7">
    <source>
        <dbReference type="Proteomes" id="UP000092596"/>
    </source>
</evidence>